<dbReference type="AlphaFoldDB" id="A0AB33K7T0"/>
<evidence type="ECO:0000313" key="1">
    <source>
        <dbReference type="EMBL" id="BFP49946.1"/>
    </source>
</evidence>
<protein>
    <submittedName>
        <fullName evidence="1">Uncharacterized protein</fullName>
    </submittedName>
</protein>
<sequence>MVCVFLRDQAAGDVFDVLRRAAAGEGTVRSLVEAMKAVNRAAAIDEEKRLAALDSRPKRRRTLPGPDAVA</sequence>
<reference evidence="1" key="1">
    <citation type="submission" date="2024-07" db="EMBL/GenBank/DDBJ databases">
        <title>Complete genome sequences of cellulolytic bacteria, Kitasatospora sp. CMC57 and Streptomyces sp. CMC78, isolated from Japanese agricultural soil.</title>
        <authorList>
            <person name="Hashimoto T."/>
            <person name="Ito M."/>
            <person name="Iwamoto M."/>
            <person name="Fukahori D."/>
            <person name="Shoda T."/>
            <person name="Sakoda M."/>
            <person name="Morohoshi T."/>
            <person name="Mitsuboshi M."/>
            <person name="Nishizawa T."/>
        </authorList>
    </citation>
    <scope>NUCLEOTIDE SEQUENCE</scope>
    <source>
        <strain evidence="1">CMC57</strain>
    </source>
</reference>
<proteinExistence type="predicted"/>
<name>A0AB33K7T0_9ACTN</name>
<dbReference type="EMBL" id="AP035881">
    <property type="protein sequence ID" value="BFP49946.1"/>
    <property type="molecule type" value="Genomic_DNA"/>
</dbReference>
<organism evidence="1">
    <name type="scientific">Kitasatospora sp. CMC57</name>
    <dbReference type="NCBI Taxonomy" id="3231513"/>
    <lineage>
        <taxon>Bacteria</taxon>
        <taxon>Bacillati</taxon>
        <taxon>Actinomycetota</taxon>
        <taxon>Actinomycetes</taxon>
        <taxon>Kitasatosporales</taxon>
        <taxon>Streptomycetaceae</taxon>
        <taxon>Kitasatospora</taxon>
    </lineage>
</organism>
<gene>
    <name evidence="1" type="ORF">KCMC57_63140</name>
</gene>
<accession>A0AB33K7T0</accession>